<dbReference type="Pfam" id="PF00881">
    <property type="entry name" value="Nitroreductase"/>
    <property type="match status" value="1"/>
</dbReference>
<feature type="domain" description="Nitroreductase" evidence="4">
    <location>
        <begin position="7"/>
        <end position="183"/>
    </location>
</feature>
<accession>A0A8J7G814</accession>
<dbReference type="CDD" id="cd02062">
    <property type="entry name" value="Nitro_FMN_reductase"/>
    <property type="match status" value="1"/>
</dbReference>
<dbReference type="AlphaFoldDB" id="A0A8J7G814"/>
<dbReference type="SUPFAM" id="SSF55469">
    <property type="entry name" value="FMN-dependent nitroreductase-like"/>
    <property type="match status" value="1"/>
</dbReference>
<evidence type="ECO:0000313" key="6">
    <source>
        <dbReference type="Proteomes" id="UP000622552"/>
    </source>
</evidence>
<comment type="caution">
    <text evidence="5">The sequence shown here is derived from an EMBL/GenBank/DDBJ whole genome shotgun (WGS) entry which is preliminary data.</text>
</comment>
<dbReference type="PANTHER" id="PTHR23026:SF90">
    <property type="entry name" value="IODOTYROSINE DEIODINASE 1"/>
    <property type="match status" value="1"/>
</dbReference>
<evidence type="ECO:0000259" key="4">
    <source>
        <dbReference type="Pfam" id="PF00881"/>
    </source>
</evidence>
<dbReference type="InterPro" id="IPR029479">
    <property type="entry name" value="Nitroreductase"/>
</dbReference>
<sequence length="222" mass="24712">MEFREVLRRRRMVREYDPGRPLSPEVVERVLAHALRAPSAGFSQGWGFLALQDKADLDLFWEVSTFGKDSRSGRTAAASTLDEWLAGMSTAPLVVVAHSHKDAYLDRYARPDKGWTDRAEDRWPVPYWDIDAGMAALLMLLTAVDEGLGACLFGIQPENHDAYREAFGVPEGFVPVGAVSVGYAADKVTPERRASFAARRRPVEEVVHRGRWSAQLPADDEA</sequence>
<keyword evidence="3" id="KW-0560">Oxidoreductase</keyword>
<dbReference type="GO" id="GO:0016491">
    <property type="term" value="F:oxidoreductase activity"/>
    <property type="evidence" value="ECO:0007669"/>
    <property type="project" value="UniProtKB-KW"/>
</dbReference>
<keyword evidence="6" id="KW-1185">Reference proteome</keyword>
<protein>
    <submittedName>
        <fullName evidence="5">Nitroreductase</fullName>
    </submittedName>
</protein>
<dbReference type="RefSeq" id="WP_197002517.1">
    <property type="nucleotide sequence ID" value="NZ_BONS01000003.1"/>
</dbReference>
<dbReference type="EMBL" id="JADOUF010000001">
    <property type="protein sequence ID" value="MBG6135408.1"/>
    <property type="molecule type" value="Genomic_DNA"/>
</dbReference>
<gene>
    <name evidence="5" type="ORF">IW245_001602</name>
</gene>
<dbReference type="PANTHER" id="PTHR23026">
    <property type="entry name" value="NADPH NITROREDUCTASE"/>
    <property type="match status" value="1"/>
</dbReference>
<dbReference type="Gene3D" id="3.40.109.10">
    <property type="entry name" value="NADH Oxidase"/>
    <property type="match status" value="1"/>
</dbReference>
<organism evidence="5 6">
    <name type="scientific">Longispora fulva</name>
    <dbReference type="NCBI Taxonomy" id="619741"/>
    <lineage>
        <taxon>Bacteria</taxon>
        <taxon>Bacillati</taxon>
        <taxon>Actinomycetota</taxon>
        <taxon>Actinomycetes</taxon>
        <taxon>Micromonosporales</taxon>
        <taxon>Micromonosporaceae</taxon>
        <taxon>Longispora</taxon>
    </lineage>
</organism>
<name>A0A8J7G814_9ACTN</name>
<evidence type="ECO:0000313" key="5">
    <source>
        <dbReference type="EMBL" id="MBG6135408.1"/>
    </source>
</evidence>
<proteinExistence type="predicted"/>
<dbReference type="Proteomes" id="UP000622552">
    <property type="component" value="Unassembled WGS sequence"/>
</dbReference>
<dbReference type="InterPro" id="IPR000415">
    <property type="entry name" value="Nitroreductase-like"/>
</dbReference>
<keyword evidence="2" id="KW-0288">FMN</keyword>
<dbReference type="InterPro" id="IPR050627">
    <property type="entry name" value="Nitroreductase/BluB"/>
</dbReference>
<reference evidence="5" key="1">
    <citation type="submission" date="2020-11" db="EMBL/GenBank/DDBJ databases">
        <title>Sequencing the genomes of 1000 actinobacteria strains.</title>
        <authorList>
            <person name="Klenk H.-P."/>
        </authorList>
    </citation>
    <scope>NUCLEOTIDE SEQUENCE</scope>
    <source>
        <strain evidence="5">DSM 45356</strain>
    </source>
</reference>
<keyword evidence="1" id="KW-0285">Flavoprotein</keyword>
<evidence type="ECO:0000256" key="3">
    <source>
        <dbReference type="ARBA" id="ARBA00023002"/>
    </source>
</evidence>
<evidence type="ECO:0000256" key="1">
    <source>
        <dbReference type="ARBA" id="ARBA00022630"/>
    </source>
</evidence>
<evidence type="ECO:0000256" key="2">
    <source>
        <dbReference type="ARBA" id="ARBA00022643"/>
    </source>
</evidence>